<proteinExistence type="inferred from homology"/>
<name>A0AAE0Y814_9GAST</name>
<keyword evidence="5" id="KW-0269">Exonuclease</keyword>
<dbReference type="PANTHER" id="PTHR13058:SF19">
    <property type="entry name" value="LD40940P"/>
    <property type="match status" value="1"/>
</dbReference>
<comment type="cofactor">
    <cofactor evidence="1">
        <name>Mg(2+)</name>
        <dbReference type="ChEBI" id="CHEBI:18420"/>
    </cofactor>
</comment>
<comment type="caution">
    <text evidence="10">The sequence shown here is derived from an EMBL/GenBank/DDBJ whole genome shotgun (WGS) entry which is preliminary data.</text>
</comment>
<accession>A0AAE0Y814</accession>
<dbReference type="Pfam" id="PF00929">
    <property type="entry name" value="RNase_T"/>
    <property type="match status" value="1"/>
</dbReference>
<dbReference type="Proteomes" id="UP001283361">
    <property type="component" value="Unassembled WGS sequence"/>
</dbReference>
<dbReference type="InterPro" id="IPR040393">
    <property type="entry name" value="TREX1/2"/>
</dbReference>
<evidence type="ECO:0000313" key="10">
    <source>
        <dbReference type="EMBL" id="KAK3736588.1"/>
    </source>
</evidence>
<evidence type="ECO:0000313" key="11">
    <source>
        <dbReference type="Proteomes" id="UP001283361"/>
    </source>
</evidence>
<dbReference type="GO" id="GO:0003676">
    <property type="term" value="F:nucleic acid binding"/>
    <property type="evidence" value="ECO:0007669"/>
    <property type="project" value="InterPro"/>
</dbReference>
<feature type="region of interest" description="Disordered" evidence="8">
    <location>
        <begin position="422"/>
        <end position="442"/>
    </location>
</feature>
<dbReference type="InterPro" id="IPR012337">
    <property type="entry name" value="RNaseH-like_sf"/>
</dbReference>
<gene>
    <name evidence="10" type="ORF">RRG08_049729</name>
</gene>
<dbReference type="GO" id="GO:0006308">
    <property type="term" value="P:DNA catabolic process"/>
    <property type="evidence" value="ECO:0007669"/>
    <property type="project" value="TreeGrafter"/>
</dbReference>
<dbReference type="GO" id="GO:0008296">
    <property type="term" value="F:3'-5'-DNA exonuclease activity"/>
    <property type="evidence" value="ECO:0007669"/>
    <property type="project" value="TreeGrafter"/>
</dbReference>
<dbReference type="PANTHER" id="PTHR13058">
    <property type="entry name" value="THREE PRIME REPAIR EXONUCLEASE 1, 2"/>
    <property type="match status" value="1"/>
</dbReference>
<dbReference type="AlphaFoldDB" id="A0AAE0Y814"/>
<evidence type="ECO:0000256" key="5">
    <source>
        <dbReference type="ARBA" id="ARBA00022839"/>
    </source>
</evidence>
<keyword evidence="3" id="KW-0479">Metal-binding</keyword>
<keyword evidence="11" id="KW-1185">Reference proteome</keyword>
<feature type="domain" description="Exonuclease" evidence="9">
    <location>
        <begin position="26"/>
        <end position="490"/>
    </location>
</feature>
<feature type="region of interest" description="Disordered" evidence="8">
    <location>
        <begin position="274"/>
        <end position="302"/>
    </location>
</feature>
<dbReference type="EMBL" id="JAWDGP010006701">
    <property type="protein sequence ID" value="KAK3736588.1"/>
    <property type="molecule type" value="Genomic_DNA"/>
</dbReference>
<keyword evidence="6" id="KW-0460">Magnesium</keyword>
<comment type="similarity">
    <text evidence="7">Belongs to the exonuclease superfamily. TREX family.</text>
</comment>
<evidence type="ECO:0000256" key="8">
    <source>
        <dbReference type="SAM" id="MobiDB-lite"/>
    </source>
</evidence>
<feature type="compositionally biased region" description="Polar residues" evidence="8">
    <location>
        <begin position="293"/>
        <end position="302"/>
    </location>
</feature>
<protein>
    <recommendedName>
        <fullName evidence="9">Exonuclease domain-containing protein</fullName>
    </recommendedName>
</protein>
<dbReference type="SUPFAM" id="SSF53098">
    <property type="entry name" value="Ribonuclease H-like"/>
    <property type="match status" value="1"/>
</dbReference>
<dbReference type="InterPro" id="IPR013520">
    <property type="entry name" value="Ribonucl_H"/>
</dbReference>
<evidence type="ECO:0000259" key="9">
    <source>
        <dbReference type="SMART" id="SM00479"/>
    </source>
</evidence>
<evidence type="ECO:0000256" key="4">
    <source>
        <dbReference type="ARBA" id="ARBA00022801"/>
    </source>
</evidence>
<evidence type="ECO:0000256" key="3">
    <source>
        <dbReference type="ARBA" id="ARBA00022723"/>
    </source>
</evidence>
<keyword evidence="2" id="KW-0540">Nuclease</keyword>
<evidence type="ECO:0000256" key="6">
    <source>
        <dbReference type="ARBA" id="ARBA00022842"/>
    </source>
</evidence>
<evidence type="ECO:0000256" key="7">
    <source>
        <dbReference type="ARBA" id="ARBA00025769"/>
    </source>
</evidence>
<dbReference type="InterPro" id="IPR036397">
    <property type="entry name" value="RNaseH_sf"/>
</dbReference>
<sequence>MIEWSVWHLTKIYMAATEEVPHKIQCFVLFDTETTGLPSVGNNPRITELCFLALTRDELEIKNATVRAVNKLCLCFNPKKRISPASIGITGLHNDSLEQLAPFKIQASMVCQFLQNLPQPTCVVAHNGNSFDFPLLVAELKASLQKVPDVLCADSLEAFRSFDGLPPVPHFVQKKSNKEVEVMMKPVSTINLESGNCEKWGDLWKHNEEQEAEKQDLWEYKASPCRKRALEDYEKLMDETISNKDGINSSYVGDFSERTVAYWDVKDLSTPSKKAQRVEPTVPIKRANPPSPTTTQAGTGPRQNLFGTCSGIYESDESHRKLVYSRKDTKCDAESKLCGACEPTSSTQTNFDSKYRMELFPQKEKYLETENASQPGNLSSFSSLSDDSEIENLLLEAVEHAEKFHSVSMADVKKVMLPSKQPKDEYSGAVTTNHRQGNADKVGIGPKVSYSLPKIYFRVFGQEPHVSHTAEDDCRTMLQIIRGAAINKFPKWCDQNAVSLRSISPMY</sequence>
<reference evidence="10" key="1">
    <citation type="journal article" date="2023" name="G3 (Bethesda)">
        <title>A reference genome for the long-term kleptoplast-retaining sea slug Elysia crispata morphotype clarki.</title>
        <authorList>
            <person name="Eastman K.E."/>
            <person name="Pendleton A.L."/>
            <person name="Shaikh M.A."/>
            <person name="Suttiyut T."/>
            <person name="Ogas R."/>
            <person name="Tomko P."/>
            <person name="Gavelis G."/>
            <person name="Widhalm J.R."/>
            <person name="Wisecaver J.H."/>
        </authorList>
    </citation>
    <scope>NUCLEOTIDE SEQUENCE</scope>
    <source>
        <strain evidence="10">ECLA1</strain>
    </source>
</reference>
<organism evidence="10 11">
    <name type="scientific">Elysia crispata</name>
    <name type="common">lettuce slug</name>
    <dbReference type="NCBI Taxonomy" id="231223"/>
    <lineage>
        <taxon>Eukaryota</taxon>
        <taxon>Metazoa</taxon>
        <taxon>Spiralia</taxon>
        <taxon>Lophotrochozoa</taxon>
        <taxon>Mollusca</taxon>
        <taxon>Gastropoda</taxon>
        <taxon>Heterobranchia</taxon>
        <taxon>Euthyneura</taxon>
        <taxon>Panpulmonata</taxon>
        <taxon>Sacoglossa</taxon>
        <taxon>Placobranchoidea</taxon>
        <taxon>Plakobranchidae</taxon>
        <taxon>Elysia</taxon>
    </lineage>
</organism>
<dbReference type="GO" id="GO:0005737">
    <property type="term" value="C:cytoplasm"/>
    <property type="evidence" value="ECO:0007669"/>
    <property type="project" value="TreeGrafter"/>
</dbReference>
<keyword evidence="4" id="KW-0378">Hydrolase</keyword>
<evidence type="ECO:0000256" key="1">
    <source>
        <dbReference type="ARBA" id="ARBA00001946"/>
    </source>
</evidence>
<dbReference type="Gene3D" id="3.30.420.10">
    <property type="entry name" value="Ribonuclease H-like superfamily/Ribonuclease H"/>
    <property type="match status" value="2"/>
</dbReference>
<dbReference type="SMART" id="SM00479">
    <property type="entry name" value="EXOIII"/>
    <property type="match status" value="1"/>
</dbReference>
<dbReference type="GO" id="GO:0046872">
    <property type="term" value="F:metal ion binding"/>
    <property type="evidence" value="ECO:0007669"/>
    <property type="project" value="UniProtKB-KW"/>
</dbReference>
<evidence type="ECO:0000256" key="2">
    <source>
        <dbReference type="ARBA" id="ARBA00022722"/>
    </source>
</evidence>